<dbReference type="InterPro" id="IPR009339">
    <property type="entry name" value="DUF998"/>
</dbReference>
<feature type="transmembrane region" description="Helical" evidence="1">
    <location>
        <begin position="156"/>
        <end position="177"/>
    </location>
</feature>
<reference evidence="3" key="1">
    <citation type="journal article" date="2019" name="Int. J. Syst. Evol. Microbiol.">
        <title>The Global Catalogue of Microorganisms (GCM) 10K type strain sequencing project: providing services to taxonomists for standard genome sequencing and annotation.</title>
        <authorList>
            <consortium name="The Broad Institute Genomics Platform"/>
            <consortium name="The Broad Institute Genome Sequencing Center for Infectious Disease"/>
            <person name="Wu L."/>
            <person name="Ma J."/>
        </authorList>
    </citation>
    <scope>NUCLEOTIDE SEQUENCE [LARGE SCALE GENOMIC DNA]</scope>
    <source>
        <strain evidence="3">JCM 17130</strain>
    </source>
</reference>
<dbReference type="EMBL" id="JBHUEE010000006">
    <property type="protein sequence ID" value="MFD1718622.1"/>
    <property type="molecule type" value="Genomic_DNA"/>
</dbReference>
<keyword evidence="1" id="KW-1133">Transmembrane helix</keyword>
<protein>
    <submittedName>
        <fullName evidence="2">DUF998 domain-containing protein</fullName>
    </submittedName>
</protein>
<evidence type="ECO:0000256" key="1">
    <source>
        <dbReference type="SAM" id="Phobius"/>
    </source>
</evidence>
<organism evidence="2 3">
    <name type="scientific">Georgenia deserti</name>
    <dbReference type="NCBI Taxonomy" id="2093781"/>
    <lineage>
        <taxon>Bacteria</taxon>
        <taxon>Bacillati</taxon>
        <taxon>Actinomycetota</taxon>
        <taxon>Actinomycetes</taxon>
        <taxon>Micrococcales</taxon>
        <taxon>Bogoriellaceae</taxon>
        <taxon>Georgenia</taxon>
    </lineage>
</organism>
<proteinExistence type="predicted"/>
<sequence length="220" mass="22112">MNRPGTTAARRLLACGAASGPVFLGSLLAQAVWRPGFELGEHAISLLSRGEHGWTQITAFVLSGALVLAGALGVRGTLPRLVGTWTGVLLGLVGTGMVVMGVFVVDPGVGFPPDGEPPATSWSVIGVVHNLGTAVAVNAAVVAALVLGWHGARTGAWAAALVCLTVAATVGACAWQTGPGVPVRMSVVAVVLGLFLTGVFLVLRRRCTVAPAAPNDSPGA</sequence>
<feature type="transmembrane region" description="Helical" evidence="1">
    <location>
        <begin position="183"/>
        <end position="203"/>
    </location>
</feature>
<keyword evidence="1" id="KW-0812">Transmembrane</keyword>
<evidence type="ECO:0000313" key="3">
    <source>
        <dbReference type="Proteomes" id="UP001597277"/>
    </source>
</evidence>
<evidence type="ECO:0000313" key="2">
    <source>
        <dbReference type="EMBL" id="MFD1718622.1"/>
    </source>
</evidence>
<name>A0ABW4L624_9MICO</name>
<dbReference type="Pfam" id="PF06197">
    <property type="entry name" value="DUF998"/>
    <property type="match status" value="1"/>
</dbReference>
<feature type="transmembrane region" description="Helical" evidence="1">
    <location>
        <begin position="124"/>
        <end position="149"/>
    </location>
</feature>
<dbReference type="RefSeq" id="WP_388007272.1">
    <property type="nucleotide sequence ID" value="NZ_JBHUEE010000006.1"/>
</dbReference>
<accession>A0ABW4L624</accession>
<keyword evidence="1" id="KW-0472">Membrane</keyword>
<gene>
    <name evidence="2" type="ORF">ACFSE6_12310</name>
</gene>
<keyword evidence="3" id="KW-1185">Reference proteome</keyword>
<comment type="caution">
    <text evidence="2">The sequence shown here is derived from an EMBL/GenBank/DDBJ whole genome shotgun (WGS) entry which is preliminary data.</text>
</comment>
<feature type="transmembrane region" description="Helical" evidence="1">
    <location>
        <begin position="53"/>
        <end position="74"/>
    </location>
</feature>
<feature type="transmembrane region" description="Helical" evidence="1">
    <location>
        <begin position="81"/>
        <end position="104"/>
    </location>
</feature>
<dbReference type="Proteomes" id="UP001597277">
    <property type="component" value="Unassembled WGS sequence"/>
</dbReference>